<accession>A0A0A9Z2H8</accession>
<gene>
    <name evidence="3" type="ORF">CM83_25000</name>
</gene>
<proteinExistence type="predicted"/>
<dbReference type="AlphaFoldDB" id="A0A0A9Z2H8"/>
<dbReference type="EMBL" id="GBHO01006056">
    <property type="protein sequence ID" value="JAG37548.1"/>
    <property type="molecule type" value="Transcribed_RNA"/>
</dbReference>
<keyword evidence="2" id="KW-0472">Membrane</keyword>
<keyword evidence="2" id="KW-1133">Transmembrane helix</keyword>
<evidence type="ECO:0000256" key="1">
    <source>
        <dbReference type="SAM" id="MobiDB-lite"/>
    </source>
</evidence>
<feature type="region of interest" description="Disordered" evidence="1">
    <location>
        <begin position="117"/>
        <end position="155"/>
    </location>
</feature>
<evidence type="ECO:0000256" key="2">
    <source>
        <dbReference type="SAM" id="Phobius"/>
    </source>
</evidence>
<reference evidence="3" key="1">
    <citation type="journal article" date="2014" name="PLoS ONE">
        <title>Transcriptome-Based Identification of ABC Transporters in the Western Tarnished Plant Bug Lygus hesperus.</title>
        <authorList>
            <person name="Hull J.J."/>
            <person name="Chaney K."/>
            <person name="Geib S.M."/>
            <person name="Fabrick J.A."/>
            <person name="Brent C.S."/>
            <person name="Walsh D."/>
            <person name="Lavine L.C."/>
        </authorList>
    </citation>
    <scope>NUCLEOTIDE SEQUENCE</scope>
</reference>
<feature type="transmembrane region" description="Helical" evidence="2">
    <location>
        <begin position="163"/>
        <end position="181"/>
    </location>
</feature>
<feature type="compositionally biased region" description="Polar residues" evidence="1">
    <location>
        <begin position="128"/>
        <end position="138"/>
    </location>
</feature>
<protein>
    <submittedName>
        <fullName evidence="3">Uncharacterized protein</fullName>
    </submittedName>
</protein>
<sequence length="202" mass="21714">MNYGDVYPSALQQISPPRVLISDHSSGIPLTIGPYHSPTGLPFVPFMPGATTIPCTTPASVLPPSPPPVMATQLPHVFISDHSEVPAPLESRTLPSIDANINVPSIVRPSETKSVTMAVRRASEPSEVLSSSFAQSSPEPEDKGKSRHTFQRYQSTTPTSNQWLKRVVVLLICALVVGLAFKIGVEIWKASYGEDNSASQVV</sequence>
<keyword evidence="2" id="KW-0812">Transmembrane</keyword>
<name>A0A0A9Z2H8_LYGHE</name>
<reference evidence="3" key="2">
    <citation type="submission" date="2014-07" db="EMBL/GenBank/DDBJ databases">
        <authorList>
            <person name="Hull J."/>
        </authorList>
    </citation>
    <scope>NUCLEOTIDE SEQUENCE</scope>
</reference>
<organism evidence="3">
    <name type="scientific">Lygus hesperus</name>
    <name type="common">Western plant bug</name>
    <dbReference type="NCBI Taxonomy" id="30085"/>
    <lineage>
        <taxon>Eukaryota</taxon>
        <taxon>Metazoa</taxon>
        <taxon>Ecdysozoa</taxon>
        <taxon>Arthropoda</taxon>
        <taxon>Hexapoda</taxon>
        <taxon>Insecta</taxon>
        <taxon>Pterygota</taxon>
        <taxon>Neoptera</taxon>
        <taxon>Paraneoptera</taxon>
        <taxon>Hemiptera</taxon>
        <taxon>Heteroptera</taxon>
        <taxon>Panheteroptera</taxon>
        <taxon>Cimicomorpha</taxon>
        <taxon>Miridae</taxon>
        <taxon>Mirini</taxon>
        <taxon>Lygus</taxon>
    </lineage>
</organism>
<evidence type="ECO:0000313" key="3">
    <source>
        <dbReference type="EMBL" id="JAG37548.1"/>
    </source>
</evidence>